<reference evidence="1 2" key="1">
    <citation type="journal article" date="2022" name="Hortic Res">
        <title>A haplotype resolved chromosomal level avocado genome allows analysis of novel avocado genes.</title>
        <authorList>
            <person name="Nath O."/>
            <person name="Fletcher S.J."/>
            <person name="Hayward A."/>
            <person name="Shaw L.M."/>
            <person name="Masouleh A.K."/>
            <person name="Furtado A."/>
            <person name="Henry R.J."/>
            <person name="Mitter N."/>
        </authorList>
    </citation>
    <scope>NUCLEOTIDE SEQUENCE [LARGE SCALE GENOMIC DNA]</scope>
    <source>
        <strain evidence="2">cv. Hass</strain>
    </source>
</reference>
<keyword evidence="2" id="KW-1185">Reference proteome</keyword>
<evidence type="ECO:0000313" key="1">
    <source>
        <dbReference type="EMBL" id="KAJ8647197.1"/>
    </source>
</evidence>
<proteinExistence type="predicted"/>
<name>A0ACC2MNA9_PERAE</name>
<comment type="caution">
    <text evidence="1">The sequence shown here is derived from an EMBL/GenBank/DDBJ whole genome shotgun (WGS) entry which is preliminary data.</text>
</comment>
<organism evidence="1 2">
    <name type="scientific">Persea americana</name>
    <name type="common">Avocado</name>
    <dbReference type="NCBI Taxonomy" id="3435"/>
    <lineage>
        <taxon>Eukaryota</taxon>
        <taxon>Viridiplantae</taxon>
        <taxon>Streptophyta</taxon>
        <taxon>Embryophyta</taxon>
        <taxon>Tracheophyta</taxon>
        <taxon>Spermatophyta</taxon>
        <taxon>Magnoliopsida</taxon>
        <taxon>Magnoliidae</taxon>
        <taxon>Laurales</taxon>
        <taxon>Lauraceae</taxon>
        <taxon>Persea</taxon>
    </lineage>
</organism>
<dbReference type="EMBL" id="CM056809">
    <property type="protein sequence ID" value="KAJ8647197.1"/>
    <property type="molecule type" value="Genomic_DNA"/>
</dbReference>
<gene>
    <name evidence="1" type="ORF">MRB53_000220</name>
</gene>
<protein>
    <submittedName>
        <fullName evidence="1">Uncharacterized protein</fullName>
    </submittedName>
</protein>
<evidence type="ECO:0000313" key="2">
    <source>
        <dbReference type="Proteomes" id="UP001234297"/>
    </source>
</evidence>
<accession>A0ACC2MNA9</accession>
<dbReference type="Proteomes" id="UP001234297">
    <property type="component" value="Chromosome 1"/>
</dbReference>
<sequence>MLVCHGWGLTGPTPLDQIATHSHNVPYIDSLSLSLTLFREARTLTPRSCHERSEIQGRNHKESRQQVGKAGGDKWKTMSDADKAPFVAKAAKRKTEYNKNMAAYNKKQSEKPNDDEEEEDGSDKSKSEINDDDEDDDESGEVFICSELINENNNRSVSGCVSMDVLSLSFMENVIV</sequence>